<dbReference type="InterPro" id="IPR012337">
    <property type="entry name" value="RNaseH-like_sf"/>
</dbReference>
<gene>
    <name evidence="2" type="ORF">DI555_22920</name>
</gene>
<name>A0A2W5NDM6_9SPHN</name>
<feature type="domain" description="Integrase catalytic" evidence="1">
    <location>
        <begin position="118"/>
        <end position="296"/>
    </location>
</feature>
<sequence>MGQVLHGSAKTTHAIRGELQRSQASVANLAKRYGINEKTVLKWRKRQSVEDLPMGPRERRSTVLSPMEEAAIVALRVQARLPLDDVFVTLKDVIPQLTRSSLHRCLQRHGISRLPKADREKPKKFKSYKIGYFHIDIAELRYEGGKGFLFVAVDRATKLVFARIYRRATKLAASAFLKVLIKAVPYPIHTILTDNGVQFVDRYQGVSHTWIGHIFGRTCQSNGIEHRLTKPYHPWTNGQAERMVRTIKEATTKSFHYASIQELRRHVADWLIAYNFAKQLKALKFRTPYEAIEQLWKSKPEAFIVQPTHLMLGPNT</sequence>
<evidence type="ECO:0000259" key="1">
    <source>
        <dbReference type="PROSITE" id="PS50994"/>
    </source>
</evidence>
<reference evidence="2 3" key="1">
    <citation type="submission" date="2017-08" db="EMBL/GenBank/DDBJ databases">
        <title>Infants hospitalized years apart are colonized by the same room-sourced microbial strains.</title>
        <authorList>
            <person name="Brooks B."/>
            <person name="Olm M.R."/>
            <person name="Firek B.A."/>
            <person name="Baker R."/>
            <person name="Thomas B.C."/>
            <person name="Morowitz M.J."/>
            <person name="Banfield J.F."/>
        </authorList>
    </citation>
    <scope>NUCLEOTIDE SEQUENCE [LARGE SCALE GENOMIC DNA]</scope>
    <source>
        <strain evidence="2">S2_005_002_R2_33</strain>
    </source>
</reference>
<dbReference type="SUPFAM" id="SSF53098">
    <property type="entry name" value="Ribonuclease H-like"/>
    <property type="match status" value="1"/>
</dbReference>
<dbReference type="PROSITE" id="PS50994">
    <property type="entry name" value="INTEGRASE"/>
    <property type="match status" value="1"/>
</dbReference>
<dbReference type="NCBIfam" id="NF033577">
    <property type="entry name" value="transpos_IS481"/>
    <property type="match status" value="1"/>
</dbReference>
<comment type="caution">
    <text evidence="2">The sequence shown here is derived from an EMBL/GenBank/DDBJ whole genome shotgun (WGS) entry which is preliminary data.</text>
</comment>
<dbReference type="PANTHER" id="PTHR35004:SF7">
    <property type="entry name" value="INTEGRASE PROTEIN"/>
    <property type="match status" value="1"/>
</dbReference>
<proteinExistence type="predicted"/>
<dbReference type="SUPFAM" id="SSF46689">
    <property type="entry name" value="Homeodomain-like"/>
    <property type="match status" value="1"/>
</dbReference>
<dbReference type="Proteomes" id="UP000249082">
    <property type="component" value="Unassembled WGS sequence"/>
</dbReference>
<dbReference type="Pfam" id="PF13683">
    <property type="entry name" value="rve_3"/>
    <property type="match status" value="1"/>
</dbReference>
<dbReference type="GO" id="GO:0015074">
    <property type="term" value="P:DNA integration"/>
    <property type="evidence" value="ECO:0007669"/>
    <property type="project" value="InterPro"/>
</dbReference>
<dbReference type="InterPro" id="IPR009057">
    <property type="entry name" value="Homeodomain-like_sf"/>
</dbReference>
<protein>
    <submittedName>
        <fullName evidence="2">IS481 family transposase</fullName>
    </submittedName>
</protein>
<dbReference type="AlphaFoldDB" id="A0A2W5NDM6"/>
<dbReference type="GO" id="GO:0003676">
    <property type="term" value="F:nucleic acid binding"/>
    <property type="evidence" value="ECO:0007669"/>
    <property type="project" value="InterPro"/>
</dbReference>
<dbReference type="InterPro" id="IPR047656">
    <property type="entry name" value="IS481-like_transpos"/>
</dbReference>
<accession>A0A2W5NDM6</accession>
<dbReference type="InterPro" id="IPR001584">
    <property type="entry name" value="Integrase_cat-core"/>
</dbReference>
<dbReference type="InterPro" id="IPR036397">
    <property type="entry name" value="RNaseH_sf"/>
</dbReference>
<dbReference type="EMBL" id="QFPX01000038">
    <property type="protein sequence ID" value="PZQ50538.1"/>
    <property type="molecule type" value="Genomic_DNA"/>
</dbReference>
<organism evidence="2 3">
    <name type="scientific">Novosphingobium pentaromativorans</name>
    <dbReference type="NCBI Taxonomy" id="205844"/>
    <lineage>
        <taxon>Bacteria</taxon>
        <taxon>Pseudomonadati</taxon>
        <taxon>Pseudomonadota</taxon>
        <taxon>Alphaproteobacteria</taxon>
        <taxon>Sphingomonadales</taxon>
        <taxon>Sphingomonadaceae</taxon>
        <taxon>Novosphingobium</taxon>
    </lineage>
</organism>
<dbReference type="PANTHER" id="PTHR35004">
    <property type="entry name" value="TRANSPOSASE RV3428C-RELATED"/>
    <property type="match status" value="1"/>
</dbReference>
<evidence type="ECO:0000313" key="2">
    <source>
        <dbReference type="EMBL" id="PZQ50538.1"/>
    </source>
</evidence>
<evidence type="ECO:0000313" key="3">
    <source>
        <dbReference type="Proteomes" id="UP000249082"/>
    </source>
</evidence>
<dbReference type="Gene3D" id="3.30.420.10">
    <property type="entry name" value="Ribonuclease H-like superfamily/Ribonuclease H"/>
    <property type="match status" value="1"/>
</dbReference>